<evidence type="ECO:0008006" key="3">
    <source>
        <dbReference type="Google" id="ProtNLM"/>
    </source>
</evidence>
<dbReference type="STRING" id="6336.A0A0V0S063"/>
<dbReference type="OrthoDB" id="5915290at2759"/>
<evidence type="ECO:0000313" key="2">
    <source>
        <dbReference type="Proteomes" id="UP000054630"/>
    </source>
</evidence>
<name>A0A0V0S063_9BILA</name>
<dbReference type="EMBL" id="JYDL01000052">
    <property type="protein sequence ID" value="KRX20150.1"/>
    <property type="molecule type" value="Genomic_DNA"/>
</dbReference>
<dbReference type="Proteomes" id="UP000054630">
    <property type="component" value="Unassembled WGS sequence"/>
</dbReference>
<organism evidence="1 2">
    <name type="scientific">Trichinella nelsoni</name>
    <dbReference type="NCBI Taxonomy" id="6336"/>
    <lineage>
        <taxon>Eukaryota</taxon>
        <taxon>Metazoa</taxon>
        <taxon>Ecdysozoa</taxon>
        <taxon>Nematoda</taxon>
        <taxon>Enoplea</taxon>
        <taxon>Dorylaimia</taxon>
        <taxon>Trichinellida</taxon>
        <taxon>Trichinellidae</taxon>
        <taxon>Trichinella</taxon>
    </lineage>
</organism>
<accession>A0A0V0S063</accession>
<proteinExistence type="predicted"/>
<reference evidence="1 2" key="1">
    <citation type="submission" date="2015-01" db="EMBL/GenBank/DDBJ databases">
        <title>Evolution of Trichinella species and genotypes.</title>
        <authorList>
            <person name="Korhonen P.K."/>
            <person name="Edoardo P."/>
            <person name="Giuseppe L.R."/>
            <person name="Gasser R.B."/>
        </authorList>
    </citation>
    <scope>NUCLEOTIDE SEQUENCE [LARGE SCALE GENOMIC DNA]</scope>
    <source>
        <strain evidence="1">ISS37</strain>
    </source>
</reference>
<keyword evidence="2" id="KW-1185">Reference proteome</keyword>
<protein>
    <recommendedName>
        <fullName evidence="3">Gamma-tubulin complex component</fullName>
    </recommendedName>
</protein>
<gene>
    <name evidence="1" type="ORF">T07_3413</name>
</gene>
<dbReference type="AlphaFoldDB" id="A0A0V0S063"/>
<evidence type="ECO:0000313" key="1">
    <source>
        <dbReference type="EMBL" id="KRX20150.1"/>
    </source>
</evidence>
<comment type="caution">
    <text evidence="1">The sequence shown here is derived from an EMBL/GenBank/DDBJ whole genome shotgun (WGS) entry which is preliminary data.</text>
</comment>
<sequence>MDTLLKNSSNYENDTFVIFSESAFMKEVVFCLCGFANRLNDFDISVISNWHSNEGTLNIQYLKSYINSVVDVYNEMKSVRTFCDQKHHSLVRNSVALTLHHTVENWIKFCISIPLLSVVSFVVNTFPKIAVFLDTLKSVHMFTQCQNLSKEEIFSSLHRLHNLLECLSVCSERSFQTNFFENLYSNLLQQSYDEIDLFLRDVDTGKYSTIIDHGSLPENVCDAFSLPTFKHLKAQFIIAAESRIILKRIFGTSYMHFISSNDHFTAIPLFAPGLLMDNVGLVNFISTDKNENLSFDETKCCTDEKLCLKKRCVGYVDIIEKRCQLSGSLLMNVLKENFHLAELLHLFKDIITLNVLSNFMEEAFHIIRKQVDWWQEEFYLDVVLKESVQLKYPTLFSKLSLLIDVDSLDDVDPIGAMKVSIDIDWPLQNIINVEHLNCISDCFICFLRFAKAVEDLSYLGFRPSDVANPLVKNRLMITRFKSKMLIMAFWSLMLYKFNSIYSVDSIVKQGDIFLAKENFEKFIQQLRVFSMKNNAGTNILSKITLKMTHVVNLIASSWTKQTVSLTDVESLNESYNFCRSFTITVIRYVPFLTDSEKNSFIHFV</sequence>